<organism evidence="1 2">
    <name type="scientific">Bordetella genomosp. 11</name>
    <dbReference type="NCBI Taxonomy" id="1416808"/>
    <lineage>
        <taxon>Bacteria</taxon>
        <taxon>Pseudomonadati</taxon>
        <taxon>Pseudomonadota</taxon>
        <taxon>Betaproteobacteria</taxon>
        <taxon>Burkholderiales</taxon>
        <taxon>Alcaligenaceae</taxon>
        <taxon>Bordetella</taxon>
    </lineage>
</organism>
<reference evidence="2" key="1">
    <citation type="submission" date="2017-05" db="EMBL/GenBank/DDBJ databases">
        <title>Complete and WGS of Bordetella genogroups.</title>
        <authorList>
            <person name="Spilker T."/>
            <person name="Lipuma J."/>
        </authorList>
    </citation>
    <scope>NUCLEOTIDE SEQUENCE [LARGE SCALE GENOMIC DNA]</scope>
    <source>
        <strain evidence="2">AU8856</strain>
    </source>
</reference>
<accession>A0A261UKT7</accession>
<gene>
    <name evidence="1" type="ORF">CAL28_23285</name>
</gene>
<keyword evidence="2" id="KW-1185">Reference proteome</keyword>
<evidence type="ECO:0000313" key="1">
    <source>
        <dbReference type="EMBL" id="OZI62147.1"/>
    </source>
</evidence>
<dbReference type="Pfam" id="PF11154">
    <property type="entry name" value="DUF2934"/>
    <property type="match status" value="1"/>
</dbReference>
<evidence type="ECO:0000313" key="2">
    <source>
        <dbReference type="Proteomes" id="UP000215767"/>
    </source>
</evidence>
<evidence type="ECO:0008006" key="3">
    <source>
        <dbReference type="Google" id="ProtNLM"/>
    </source>
</evidence>
<dbReference type="AlphaFoldDB" id="A0A261UKT7"/>
<name>A0A261UKT7_9BORD</name>
<protein>
    <recommendedName>
        <fullName evidence="3">DUF2934 domain-containing protein</fullName>
    </recommendedName>
</protein>
<dbReference type="OrthoDB" id="8909820at2"/>
<proteinExistence type="predicted"/>
<dbReference type="EMBL" id="NEVS01000004">
    <property type="protein sequence ID" value="OZI62147.1"/>
    <property type="molecule type" value="Genomic_DNA"/>
</dbReference>
<dbReference type="Proteomes" id="UP000215767">
    <property type="component" value="Unassembled WGS sequence"/>
</dbReference>
<dbReference type="InterPro" id="IPR021327">
    <property type="entry name" value="DUF2934"/>
</dbReference>
<sequence>MPEQLVDVLNGAGRVLHTYRITLATQGEAGDDAAYVAKALEAAANGRLVPDAELVGLSARIHVSRGGQLAPVGDETAPDSETKQGLEQSVRDRAYFLWERAGRPEGRADEFWHRALDEHLQERAYTLWVQAGRLEGGADQYWQQITNFQSQ</sequence>
<comment type="caution">
    <text evidence="1">The sequence shown here is derived from an EMBL/GenBank/DDBJ whole genome shotgun (WGS) entry which is preliminary data.</text>
</comment>
<dbReference type="RefSeq" id="WP_094843531.1">
    <property type="nucleotide sequence ID" value="NZ_NEVS01000004.1"/>
</dbReference>